<evidence type="ECO:0000256" key="2">
    <source>
        <dbReference type="ARBA" id="ARBA00022525"/>
    </source>
</evidence>
<dbReference type="GeneID" id="592275"/>
<dbReference type="GO" id="GO:0001558">
    <property type="term" value="P:regulation of cell growth"/>
    <property type="evidence" value="ECO:0007669"/>
    <property type="project" value="InterPro"/>
</dbReference>
<dbReference type="InParanoid" id="A0A7M7REU7"/>
<dbReference type="SUPFAM" id="SSF57184">
    <property type="entry name" value="Growth factor receptor domain"/>
    <property type="match status" value="1"/>
</dbReference>
<dbReference type="EnsemblMetazoa" id="XM_791807">
    <property type="protein sequence ID" value="XP_796900"/>
    <property type="gene ID" value="LOC592275"/>
</dbReference>
<accession>A0A7M7REU7</accession>
<keyword evidence="4" id="KW-1015">Disulfide bond</keyword>
<dbReference type="SUPFAM" id="SSF48726">
    <property type="entry name" value="Immunoglobulin"/>
    <property type="match status" value="1"/>
</dbReference>
<dbReference type="InterPro" id="IPR036179">
    <property type="entry name" value="Ig-like_dom_sf"/>
</dbReference>
<feature type="chain" id="PRO_5029594560" description="Insulin-like growth factor-binding protein 7" evidence="6">
    <location>
        <begin position="22"/>
        <end position="255"/>
    </location>
</feature>
<keyword evidence="3 6" id="KW-0732">Signal</keyword>
<dbReference type="KEGG" id="spu:592275"/>
<keyword evidence="5" id="KW-0393">Immunoglobulin domain</keyword>
<dbReference type="Pfam" id="PF00219">
    <property type="entry name" value="IGFBP"/>
    <property type="match status" value="1"/>
</dbReference>
<evidence type="ECO:0000256" key="3">
    <source>
        <dbReference type="ARBA" id="ARBA00022729"/>
    </source>
</evidence>
<evidence type="ECO:0000256" key="6">
    <source>
        <dbReference type="SAM" id="SignalP"/>
    </source>
</evidence>
<dbReference type="SMART" id="SM00121">
    <property type="entry name" value="IB"/>
    <property type="match status" value="1"/>
</dbReference>
<sequence length="255" mass="27585">MEIKVWCCVLLVGLLAVVVSAQRGPECPVCERTACEKVSEESCPAGVLLDECGCCQICGRKLDQNCGGKFWNLGRCGRDYFCSGPHPGKAINIGKGEVGFCLCRESKRVCGNNGIVYENFCSLNESSHEQRKYGGNKIEVSRDRKICRSAPRINMVTPSNSTSTTKHPGEQTYMQCEGEGFPAPFISWTKDGATLPGDHTNIAVQTIGGPQENQATGWLLISPVTEADAGEYTCEVTNGEGDILRATMFLEVADA</sequence>
<dbReference type="AlphaFoldDB" id="A0A7M7REU7"/>
<reference evidence="10" key="1">
    <citation type="submission" date="2015-02" db="EMBL/GenBank/DDBJ databases">
        <title>Genome sequencing for Strongylocentrotus purpuratus.</title>
        <authorList>
            <person name="Murali S."/>
            <person name="Liu Y."/>
            <person name="Vee V."/>
            <person name="English A."/>
            <person name="Wang M."/>
            <person name="Skinner E."/>
            <person name="Han Y."/>
            <person name="Muzny D.M."/>
            <person name="Worley K.C."/>
            <person name="Gibbs R.A."/>
        </authorList>
    </citation>
    <scope>NUCLEOTIDE SEQUENCE</scope>
</reference>
<evidence type="ECO:0008006" key="11">
    <source>
        <dbReference type="Google" id="ProtNLM"/>
    </source>
</evidence>
<keyword evidence="10" id="KW-1185">Reference proteome</keyword>
<dbReference type="PANTHER" id="PTHR14186">
    <property type="entry name" value="INSULIN-LIKE GROWTH FACTOR BINDING PROTEIN-RELATED"/>
    <property type="match status" value="1"/>
</dbReference>
<name>A0A7M7REU7_STRPU</name>
<dbReference type="InterPro" id="IPR000867">
    <property type="entry name" value="IGFBP-like"/>
</dbReference>
<dbReference type="RefSeq" id="XP_796900.2">
    <property type="nucleotide sequence ID" value="XM_791807.5"/>
</dbReference>
<dbReference type="CDD" id="cd00096">
    <property type="entry name" value="Ig"/>
    <property type="match status" value="1"/>
</dbReference>
<dbReference type="InterPro" id="IPR007110">
    <property type="entry name" value="Ig-like_dom"/>
</dbReference>
<protein>
    <recommendedName>
        <fullName evidence="11">Insulin-like growth factor-binding protein 7</fullName>
    </recommendedName>
</protein>
<feature type="domain" description="IGFBP N-terminal" evidence="8">
    <location>
        <begin position="23"/>
        <end position="104"/>
    </location>
</feature>
<evidence type="ECO:0000256" key="1">
    <source>
        <dbReference type="ARBA" id="ARBA00004613"/>
    </source>
</evidence>
<dbReference type="Pfam" id="PF13927">
    <property type="entry name" value="Ig_3"/>
    <property type="match status" value="1"/>
</dbReference>
<dbReference type="PROSITE" id="PS50835">
    <property type="entry name" value="IG_LIKE"/>
    <property type="match status" value="1"/>
</dbReference>
<proteinExistence type="predicted"/>
<dbReference type="InterPro" id="IPR003598">
    <property type="entry name" value="Ig_sub2"/>
</dbReference>
<feature type="signal peptide" evidence="6">
    <location>
        <begin position="1"/>
        <end position="21"/>
    </location>
</feature>
<evidence type="ECO:0000259" key="7">
    <source>
        <dbReference type="PROSITE" id="PS50835"/>
    </source>
</evidence>
<dbReference type="OrthoDB" id="10012075at2759"/>
<evidence type="ECO:0000256" key="5">
    <source>
        <dbReference type="ARBA" id="ARBA00023319"/>
    </source>
</evidence>
<reference evidence="9" key="2">
    <citation type="submission" date="2021-01" db="UniProtKB">
        <authorList>
            <consortium name="EnsemblMetazoa"/>
        </authorList>
    </citation>
    <scope>IDENTIFICATION</scope>
</reference>
<comment type="subcellular location">
    <subcellularLocation>
        <location evidence="1">Secreted</location>
    </subcellularLocation>
</comment>
<dbReference type="SMART" id="SM00408">
    <property type="entry name" value="IGc2"/>
    <property type="match status" value="1"/>
</dbReference>
<dbReference type="SMART" id="SM00409">
    <property type="entry name" value="IG"/>
    <property type="match status" value="1"/>
</dbReference>
<dbReference type="InterPro" id="IPR009030">
    <property type="entry name" value="Growth_fac_rcpt_cys_sf"/>
</dbReference>
<evidence type="ECO:0000313" key="10">
    <source>
        <dbReference type="Proteomes" id="UP000007110"/>
    </source>
</evidence>
<dbReference type="PANTHER" id="PTHR14186:SF19">
    <property type="entry name" value="INSULIN-LIKE GROWTH FACTOR-BINDING PROTEIN 7"/>
    <property type="match status" value="1"/>
</dbReference>
<dbReference type="Gene3D" id="4.10.40.20">
    <property type="match status" value="1"/>
</dbReference>
<dbReference type="GO" id="GO:0005615">
    <property type="term" value="C:extracellular space"/>
    <property type="evidence" value="ECO:0000318"/>
    <property type="project" value="GO_Central"/>
</dbReference>
<keyword evidence="2" id="KW-0964">Secreted</keyword>
<dbReference type="PROSITE" id="PS51323">
    <property type="entry name" value="IGFBP_N_2"/>
    <property type="match status" value="1"/>
</dbReference>
<dbReference type="Proteomes" id="UP000007110">
    <property type="component" value="Unassembled WGS sequence"/>
</dbReference>
<evidence type="ECO:0000313" key="9">
    <source>
        <dbReference type="EnsemblMetazoa" id="XP_796900"/>
    </source>
</evidence>
<dbReference type="FunFam" id="2.60.40.10:FF:000032">
    <property type="entry name" value="palladin isoform X1"/>
    <property type="match status" value="1"/>
</dbReference>
<organism evidence="9 10">
    <name type="scientific">Strongylocentrotus purpuratus</name>
    <name type="common">Purple sea urchin</name>
    <dbReference type="NCBI Taxonomy" id="7668"/>
    <lineage>
        <taxon>Eukaryota</taxon>
        <taxon>Metazoa</taxon>
        <taxon>Echinodermata</taxon>
        <taxon>Eleutherozoa</taxon>
        <taxon>Echinozoa</taxon>
        <taxon>Echinoidea</taxon>
        <taxon>Euechinoidea</taxon>
        <taxon>Echinacea</taxon>
        <taxon>Camarodonta</taxon>
        <taxon>Echinidea</taxon>
        <taxon>Strongylocentrotidae</taxon>
        <taxon>Strongylocentrotus</taxon>
    </lineage>
</organism>
<dbReference type="InterPro" id="IPR013783">
    <property type="entry name" value="Ig-like_fold"/>
</dbReference>
<dbReference type="Gene3D" id="2.60.40.10">
    <property type="entry name" value="Immunoglobulins"/>
    <property type="match status" value="1"/>
</dbReference>
<dbReference type="OMA" id="CERTACE"/>
<dbReference type="InterPro" id="IPR003599">
    <property type="entry name" value="Ig_sub"/>
</dbReference>
<dbReference type="InterPro" id="IPR011390">
    <property type="entry name" value="IGFBP_rP_mac25"/>
</dbReference>
<evidence type="ECO:0000256" key="4">
    <source>
        <dbReference type="ARBA" id="ARBA00023157"/>
    </source>
</evidence>
<evidence type="ECO:0000259" key="8">
    <source>
        <dbReference type="PROSITE" id="PS51323"/>
    </source>
</evidence>
<dbReference type="GO" id="GO:0005520">
    <property type="term" value="F:insulin-like growth factor binding"/>
    <property type="evidence" value="ECO:0007669"/>
    <property type="project" value="InterPro"/>
</dbReference>
<feature type="domain" description="Ig-like" evidence="7">
    <location>
        <begin position="151"/>
        <end position="251"/>
    </location>
</feature>
<dbReference type="GO" id="GO:0009966">
    <property type="term" value="P:regulation of signal transduction"/>
    <property type="evidence" value="ECO:0000318"/>
    <property type="project" value="GO_Central"/>
</dbReference>